<dbReference type="PANTHER" id="PTHR30606">
    <property type="entry name" value="LIPID A BIOSYNTHESIS LAUROYL ACYLTRANSFERASE"/>
    <property type="match status" value="1"/>
</dbReference>
<evidence type="ECO:0000256" key="3">
    <source>
        <dbReference type="ARBA" id="ARBA00022519"/>
    </source>
</evidence>
<evidence type="ECO:0000256" key="1">
    <source>
        <dbReference type="ARBA" id="ARBA00004533"/>
    </source>
</evidence>
<organism evidence="8 9">
    <name type="scientific">Myroides odoratus</name>
    <name type="common">Flavobacterium odoratum</name>
    <dbReference type="NCBI Taxonomy" id="256"/>
    <lineage>
        <taxon>Bacteria</taxon>
        <taxon>Pseudomonadati</taxon>
        <taxon>Bacteroidota</taxon>
        <taxon>Flavobacteriia</taxon>
        <taxon>Flavobacteriales</taxon>
        <taxon>Flavobacteriaceae</taxon>
        <taxon>Myroides</taxon>
    </lineage>
</organism>
<evidence type="ECO:0000256" key="7">
    <source>
        <dbReference type="SAM" id="Phobius"/>
    </source>
</evidence>
<dbReference type="GO" id="GO:0009247">
    <property type="term" value="P:glycolipid biosynthetic process"/>
    <property type="evidence" value="ECO:0007669"/>
    <property type="project" value="UniProtKB-ARBA"/>
</dbReference>
<dbReference type="EMBL" id="UGQL01000002">
    <property type="protein sequence ID" value="STZ69320.1"/>
    <property type="molecule type" value="Genomic_DNA"/>
</dbReference>
<keyword evidence="7" id="KW-1133">Transmembrane helix</keyword>
<keyword evidence="7" id="KW-0812">Transmembrane</keyword>
<accession>A0A378U4D6</accession>
<evidence type="ECO:0000313" key="9">
    <source>
        <dbReference type="Proteomes" id="UP000255024"/>
    </source>
</evidence>
<keyword evidence="5 7" id="KW-0472">Membrane</keyword>
<dbReference type="PANTHER" id="PTHR30606:SF10">
    <property type="entry name" value="PHOSPHATIDYLINOSITOL MANNOSIDE ACYLTRANSFERASE"/>
    <property type="match status" value="1"/>
</dbReference>
<feature type="transmembrane region" description="Helical" evidence="7">
    <location>
        <begin position="25"/>
        <end position="42"/>
    </location>
</feature>
<keyword evidence="4 8" id="KW-0808">Transferase</keyword>
<keyword evidence="3" id="KW-0997">Cell inner membrane</keyword>
<dbReference type="Pfam" id="PF03279">
    <property type="entry name" value="Lip_A_acyltrans"/>
    <property type="match status" value="1"/>
</dbReference>
<gene>
    <name evidence="8" type="ORF">NCTC11179_02826</name>
</gene>
<proteinExistence type="predicted"/>
<dbReference type="GO" id="GO:0016746">
    <property type="term" value="F:acyltransferase activity"/>
    <property type="evidence" value="ECO:0007669"/>
    <property type="project" value="UniProtKB-KW"/>
</dbReference>
<reference evidence="8 9" key="1">
    <citation type="submission" date="2018-06" db="EMBL/GenBank/DDBJ databases">
        <authorList>
            <consortium name="Pathogen Informatics"/>
            <person name="Doyle S."/>
        </authorList>
    </citation>
    <scope>NUCLEOTIDE SEQUENCE [LARGE SCALE GENOMIC DNA]</scope>
    <source>
        <strain evidence="8 9">NCTC11179</strain>
    </source>
</reference>
<dbReference type="AlphaFoldDB" id="A0A378U4D6"/>
<dbReference type="Proteomes" id="UP000255024">
    <property type="component" value="Unassembled WGS sequence"/>
</dbReference>
<keyword evidence="2" id="KW-1003">Cell membrane</keyword>
<evidence type="ECO:0000256" key="2">
    <source>
        <dbReference type="ARBA" id="ARBA00022475"/>
    </source>
</evidence>
<evidence type="ECO:0000313" key="8">
    <source>
        <dbReference type="EMBL" id="STZ69320.1"/>
    </source>
</evidence>
<dbReference type="RefSeq" id="WP_115092093.1">
    <property type="nucleotide sequence ID" value="NZ_CP068107.1"/>
</dbReference>
<evidence type="ECO:0000256" key="6">
    <source>
        <dbReference type="ARBA" id="ARBA00023315"/>
    </source>
</evidence>
<dbReference type="GO" id="GO:0005886">
    <property type="term" value="C:plasma membrane"/>
    <property type="evidence" value="ECO:0007669"/>
    <property type="project" value="UniProtKB-SubCell"/>
</dbReference>
<evidence type="ECO:0000256" key="5">
    <source>
        <dbReference type="ARBA" id="ARBA00023136"/>
    </source>
</evidence>
<protein>
    <submittedName>
        <fullName evidence="8">Lipid A biosynthesis lauroyl acyltransferase</fullName>
    </submittedName>
</protein>
<dbReference type="CDD" id="cd07984">
    <property type="entry name" value="LPLAT_LABLAT-like"/>
    <property type="match status" value="1"/>
</dbReference>
<keyword evidence="9" id="KW-1185">Reference proteome</keyword>
<keyword evidence="6 8" id="KW-0012">Acyltransferase</keyword>
<comment type="subcellular location">
    <subcellularLocation>
        <location evidence="1">Cell inner membrane</location>
    </subcellularLocation>
</comment>
<dbReference type="InterPro" id="IPR004960">
    <property type="entry name" value="LipA_acyltrans"/>
</dbReference>
<evidence type="ECO:0000256" key="4">
    <source>
        <dbReference type="ARBA" id="ARBA00022679"/>
    </source>
</evidence>
<sequence>MAQWQGKSKGNLLGYKIFVLCIKKLGIRTAYSVLIFVAFYYFSTAWKSNKALYYYLHRRHRFSVLKSIVMMYASYFRFGQVLIDKTAISIGLRNRFTYDFDGIEILKELLAEKKGAILISAHVGNFEVAEYFFADIDFDCQINLVTTDREHTFIKAYFDQISIKTNLNFIIVREDMSHIFEINTCLSNNEIICFTGDRFFTGSKTLQEEFLGESAVFPAGPFSIASRMKVPVAYVYVMKEQNLHYHLYTRRAEVKHRDAQHLLQSYCSSVEQIVKKYPLQWFNYYDFWEQPSQTK</sequence>
<name>A0A378U4D6_MYROD</name>